<gene>
    <name evidence="1" type="ORF">JMUB3935_1548</name>
</gene>
<proteinExistence type="predicted"/>
<organism evidence="1 2">
    <name type="scientific">Leptotrichia trevisanii</name>
    <dbReference type="NCBI Taxonomy" id="109328"/>
    <lineage>
        <taxon>Bacteria</taxon>
        <taxon>Fusobacteriati</taxon>
        <taxon>Fusobacteriota</taxon>
        <taxon>Fusobacteriia</taxon>
        <taxon>Fusobacteriales</taxon>
        <taxon>Leptotrichiaceae</taxon>
        <taxon>Leptotrichia</taxon>
    </lineage>
</organism>
<protein>
    <submittedName>
        <fullName evidence="1">Uncharacterized protein</fullName>
    </submittedName>
</protein>
<dbReference type="RefSeq" id="WP_146996913.1">
    <property type="nucleotide sequence ID" value="NZ_AP019840.1"/>
</dbReference>
<reference evidence="1 2" key="1">
    <citation type="submission" date="2019-07" db="EMBL/GenBank/DDBJ databases">
        <title>Complete Genome Sequence of Leptotrichia trevisanii Strain JMUB3935.</title>
        <authorList>
            <person name="Watanabe S."/>
            <person name="Cui L."/>
        </authorList>
    </citation>
    <scope>NUCLEOTIDE SEQUENCE [LARGE SCALE GENOMIC DNA]</scope>
    <source>
        <strain evidence="1 2">JMUB3935</strain>
    </source>
</reference>
<evidence type="ECO:0000313" key="2">
    <source>
        <dbReference type="Proteomes" id="UP000321378"/>
    </source>
</evidence>
<dbReference type="AlphaFoldDB" id="A0A510KLG7"/>
<sequence length="63" mass="7560">MGEETQKTELEKLGFELVERNSDDCKKVVEEVMEVFEKHHVGYKEMDYFLELIRELMELSFSL</sequence>
<dbReference type="Proteomes" id="UP000321378">
    <property type="component" value="Chromosome"/>
</dbReference>
<name>A0A510KLG7_9FUSO</name>
<evidence type="ECO:0000313" key="1">
    <source>
        <dbReference type="EMBL" id="BBM52569.1"/>
    </source>
</evidence>
<dbReference type="EMBL" id="AP019840">
    <property type="protein sequence ID" value="BBM52569.1"/>
    <property type="molecule type" value="Genomic_DNA"/>
</dbReference>
<accession>A0A510KLG7</accession>